<keyword evidence="2" id="KW-0677">Repeat</keyword>
<reference evidence="5" key="1">
    <citation type="submission" date="2017-04" db="EMBL/GenBank/DDBJ databases">
        <title>Population genomics of picophytoplankton unveils novel chromosome hypervariability.</title>
        <authorList>
            <consortium name="DOE Joint Genome Institute"/>
            <person name="Blanc-Mathieu R."/>
            <person name="Krasovec M."/>
            <person name="Hebrard M."/>
            <person name="Yau S."/>
            <person name="Desgranges E."/>
            <person name="Martin J."/>
            <person name="Schackwitz W."/>
            <person name="Kuo A."/>
            <person name="Salin G."/>
            <person name="Donnadieu C."/>
            <person name="Desdevises Y."/>
            <person name="Sanchez-Ferandin S."/>
            <person name="Moreau H."/>
            <person name="Rivals E."/>
            <person name="Grigoriev I.V."/>
            <person name="Grimsley N."/>
            <person name="Eyre-Walker A."/>
            <person name="Piganeau G."/>
        </authorList>
    </citation>
    <scope>NUCLEOTIDE SEQUENCE [LARGE SCALE GENOMIC DNA]</scope>
    <source>
        <strain evidence="5">RCC 1115</strain>
    </source>
</reference>
<evidence type="ECO:0000256" key="3">
    <source>
        <dbReference type="SAM" id="Coils"/>
    </source>
</evidence>
<keyword evidence="3" id="KW-0175">Coiled coil</keyword>
<sequence>MYVVGGSYRGRFCADTHELDLDTWTWRNLRTPMSATPDRALPACAGHRAIRVGNDVYVVGGRFKGGTSPSSSSISVFKMILRDGLDEVEWIRVETRGEQKPVARRGASVTATGGNRLVVFGGEDEEGRFLNDAWILDMTSLEWEHVHAPGGHPPEPRADHAAAMWGPDALLVFGGTGRSTKCFDTLHVLDLAYHKWTQLTPRDGPSAPPRAGHAGALLRDGRYWALIGGGNNVRGLDVCTVLDLEEMTWVSPDALPSPPVVGEGMTLCALSTPDGSDDVIIAFGGYNGNCQNDTQVLRLAADFPSRGAEADDDDARKVAENDTRSDEEEYGEDDDDSDDDDDDDDERDIRDEENDEISAAAVAERVLTSIDLDTDPPKAATFFGIGASVDALRNENTDLRVALRRLRSDAKRLARAHLHDERRRSELERDLSRELERASELERKLAILAAQFHASVPGDAALL</sequence>
<evidence type="ECO:0000256" key="4">
    <source>
        <dbReference type="SAM" id="MobiDB-lite"/>
    </source>
</evidence>
<dbReference type="Gene3D" id="2.120.10.80">
    <property type="entry name" value="Kelch-type beta propeller"/>
    <property type="match status" value="2"/>
</dbReference>
<dbReference type="SUPFAM" id="SSF117281">
    <property type="entry name" value="Kelch motif"/>
    <property type="match status" value="1"/>
</dbReference>
<protein>
    <submittedName>
        <fullName evidence="5">Uncharacterized protein</fullName>
    </submittedName>
</protein>
<organism evidence="5">
    <name type="scientific">Ostreococcus tauri</name>
    <name type="common">Marine green alga</name>
    <dbReference type="NCBI Taxonomy" id="70448"/>
    <lineage>
        <taxon>Eukaryota</taxon>
        <taxon>Viridiplantae</taxon>
        <taxon>Chlorophyta</taxon>
        <taxon>Mamiellophyceae</taxon>
        <taxon>Mamiellales</taxon>
        <taxon>Bathycoccaceae</taxon>
        <taxon>Ostreococcus</taxon>
    </lineage>
</organism>
<accession>A0A1Y5I7V2</accession>
<dbReference type="PANTHER" id="PTHR46093:SF3">
    <property type="entry name" value="ACYL-COA-BINDING DOMAIN-CONTAINING PROTEIN 4"/>
    <property type="match status" value="1"/>
</dbReference>
<dbReference type="InterPro" id="IPR015915">
    <property type="entry name" value="Kelch-typ_b-propeller"/>
</dbReference>
<dbReference type="Pfam" id="PF24681">
    <property type="entry name" value="Kelch_KLHDC2_KLHL20_DRC7"/>
    <property type="match status" value="1"/>
</dbReference>
<proteinExistence type="predicted"/>
<gene>
    <name evidence="5" type="ORF">BE221DRAFT_82046</name>
</gene>
<dbReference type="Proteomes" id="UP000195557">
    <property type="component" value="Unassembled WGS sequence"/>
</dbReference>
<feature type="compositionally biased region" description="Basic and acidic residues" evidence="4">
    <location>
        <begin position="314"/>
        <end position="324"/>
    </location>
</feature>
<evidence type="ECO:0000313" key="5">
    <source>
        <dbReference type="EMBL" id="OUS45638.1"/>
    </source>
</evidence>
<evidence type="ECO:0000256" key="1">
    <source>
        <dbReference type="ARBA" id="ARBA00022441"/>
    </source>
</evidence>
<dbReference type="EMBL" id="KZ155787">
    <property type="protein sequence ID" value="OUS45638.1"/>
    <property type="molecule type" value="Genomic_DNA"/>
</dbReference>
<dbReference type="eggNOG" id="KOG0379">
    <property type="taxonomic scope" value="Eukaryota"/>
</dbReference>
<feature type="region of interest" description="Disordered" evidence="4">
    <location>
        <begin position="305"/>
        <end position="357"/>
    </location>
</feature>
<dbReference type="PANTHER" id="PTHR46093">
    <property type="entry name" value="ACYL-COA-BINDING DOMAIN-CONTAINING PROTEIN 5"/>
    <property type="match status" value="1"/>
</dbReference>
<evidence type="ECO:0000256" key="2">
    <source>
        <dbReference type="ARBA" id="ARBA00022737"/>
    </source>
</evidence>
<feature type="coiled-coil region" evidence="3">
    <location>
        <begin position="389"/>
        <end position="451"/>
    </location>
</feature>
<dbReference type="AlphaFoldDB" id="A0A1Y5I7V2"/>
<name>A0A1Y5I7V2_OSTTA</name>
<feature type="compositionally biased region" description="Acidic residues" evidence="4">
    <location>
        <begin position="325"/>
        <end position="356"/>
    </location>
</feature>
<keyword evidence="1" id="KW-0880">Kelch repeat</keyword>